<name>A0A2P5KDJ1_9BURK</name>
<evidence type="ECO:0000313" key="2">
    <source>
        <dbReference type="Proteomes" id="UP000243096"/>
    </source>
</evidence>
<comment type="caution">
    <text evidence="1">The sequence shown here is derived from an EMBL/GenBank/DDBJ whole genome shotgun (WGS) entry which is preliminary data.</text>
</comment>
<organism evidence="1 2">
    <name type="scientific">Mycetohabitans endofungorum</name>
    <dbReference type="NCBI Taxonomy" id="417203"/>
    <lineage>
        <taxon>Bacteria</taxon>
        <taxon>Pseudomonadati</taxon>
        <taxon>Pseudomonadota</taxon>
        <taxon>Betaproteobacteria</taxon>
        <taxon>Burkholderiales</taxon>
        <taxon>Burkholderiaceae</taxon>
        <taxon>Mycetohabitans</taxon>
    </lineage>
</organism>
<accession>A0A2P5KDJ1</accession>
<sequence>MKWYKFKIYSAKVHSLWSQWTLVLVLVLACMASALGSGLSYQIIVPQENVCEGREDKDICERHIYPTNGVHNEIYCGEPDSVCDYSHQTGRPQPDPEFPEYWTSDWTMYRVFKNYDTFSPPYDDPPRNLKPIEDYEISSGWTVYDSTYIPTDKDGQGAMMEHYDKRCLPIFPHDNKYTCSFVSLGNKAYFLTYDKDRPEGMPEICQFSLDNHPPKRDFIKHLPYDPKQSQHIEGKIQAYSILAPGDILFGYAFWRDRFVADDKKYKMPQSFFYSGDLSIPYPNAPIVSQNFKNFKVEKPGEEVWQKVKAKLRDNPHPPWCCLFATDCKDDKKSGPQMPAKSAKTR</sequence>
<keyword evidence="2" id="KW-1185">Reference proteome</keyword>
<dbReference type="EMBL" id="PRDW01000002">
    <property type="protein sequence ID" value="PPB84764.1"/>
    <property type="molecule type" value="Genomic_DNA"/>
</dbReference>
<evidence type="ECO:0000313" key="1">
    <source>
        <dbReference type="EMBL" id="PPB84764.1"/>
    </source>
</evidence>
<proteinExistence type="predicted"/>
<reference evidence="1 2" key="1">
    <citation type="submission" date="2018-01" db="EMBL/GenBank/DDBJ databases">
        <title>Genomic Encyclopedia of Type Strains, Phase III (KMG-III): the genomes of soil and plant-associated and newly described type strains.</title>
        <authorList>
            <person name="Whitman W."/>
        </authorList>
    </citation>
    <scope>NUCLEOTIDE SEQUENCE [LARGE SCALE GENOMIC DNA]</scope>
    <source>
        <strain evidence="1 2">HKI456</strain>
    </source>
</reference>
<dbReference type="OrthoDB" id="9132003at2"/>
<dbReference type="AlphaFoldDB" id="A0A2P5KDJ1"/>
<dbReference type="Proteomes" id="UP000243096">
    <property type="component" value="Unassembled WGS sequence"/>
</dbReference>
<gene>
    <name evidence="1" type="ORF">B0O95_102165</name>
</gene>
<protein>
    <submittedName>
        <fullName evidence="1">Uncharacterized protein</fullName>
    </submittedName>
</protein>
<dbReference type="PROSITE" id="PS51257">
    <property type="entry name" value="PROKAR_LIPOPROTEIN"/>
    <property type="match status" value="1"/>
</dbReference>
<dbReference type="RefSeq" id="WP_146063969.1">
    <property type="nucleotide sequence ID" value="NZ_CP062178.1"/>
</dbReference>